<dbReference type="EMBL" id="MNCJ02000326">
    <property type="protein sequence ID" value="KAF5780552.1"/>
    <property type="molecule type" value="Genomic_DNA"/>
</dbReference>
<dbReference type="Gramene" id="mRNA:HanXRQr2_Chr11g0473161">
    <property type="protein sequence ID" value="CDS:HanXRQr2_Chr11g0473161.1"/>
    <property type="gene ID" value="HanXRQr2_Chr11g0473161"/>
</dbReference>
<accession>A0A9K3HLK9</accession>
<evidence type="ECO:0000313" key="1">
    <source>
        <dbReference type="EMBL" id="KAF5780552.1"/>
    </source>
</evidence>
<reference evidence="1" key="2">
    <citation type="submission" date="2020-06" db="EMBL/GenBank/DDBJ databases">
        <title>Helianthus annuus Genome sequencing and assembly Release 2.</title>
        <authorList>
            <person name="Gouzy J."/>
            <person name="Langlade N."/>
            <person name="Munos S."/>
        </authorList>
    </citation>
    <scope>NUCLEOTIDE SEQUENCE</scope>
    <source>
        <tissue evidence="1">Leaves</tissue>
    </source>
</reference>
<name>A0A9K3HLK9_HELAN</name>
<protein>
    <submittedName>
        <fullName evidence="1">Uncharacterized protein</fullName>
    </submittedName>
</protein>
<reference evidence="1" key="1">
    <citation type="journal article" date="2017" name="Nature">
        <title>The sunflower genome provides insights into oil metabolism, flowering and Asterid evolution.</title>
        <authorList>
            <person name="Badouin H."/>
            <person name="Gouzy J."/>
            <person name="Grassa C.J."/>
            <person name="Murat F."/>
            <person name="Staton S.E."/>
            <person name="Cottret L."/>
            <person name="Lelandais-Briere C."/>
            <person name="Owens G.L."/>
            <person name="Carrere S."/>
            <person name="Mayjonade B."/>
            <person name="Legrand L."/>
            <person name="Gill N."/>
            <person name="Kane N.C."/>
            <person name="Bowers J.E."/>
            <person name="Hubner S."/>
            <person name="Bellec A."/>
            <person name="Berard A."/>
            <person name="Berges H."/>
            <person name="Blanchet N."/>
            <person name="Boniface M.C."/>
            <person name="Brunel D."/>
            <person name="Catrice O."/>
            <person name="Chaidir N."/>
            <person name="Claudel C."/>
            <person name="Donnadieu C."/>
            <person name="Faraut T."/>
            <person name="Fievet G."/>
            <person name="Helmstetter N."/>
            <person name="King M."/>
            <person name="Knapp S.J."/>
            <person name="Lai Z."/>
            <person name="Le Paslier M.C."/>
            <person name="Lippi Y."/>
            <person name="Lorenzon L."/>
            <person name="Mandel J.R."/>
            <person name="Marage G."/>
            <person name="Marchand G."/>
            <person name="Marquand E."/>
            <person name="Bret-Mestries E."/>
            <person name="Morien E."/>
            <person name="Nambeesan S."/>
            <person name="Nguyen T."/>
            <person name="Pegot-Espagnet P."/>
            <person name="Pouilly N."/>
            <person name="Raftis F."/>
            <person name="Sallet E."/>
            <person name="Schiex T."/>
            <person name="Thomas J."/>
            <person name="Vandecasteele C."/>
            <person name="Vares D."/>
            <person name="Vear F."/>
            <person name="Vautrin S."/>
            <person name="Crespi M."/>
            <person name="Mangin B."/>
            <person name="Burke J.M."/>
            <person name="Salse J."/>
            <person name="Munos S."/>
            <person name="Vincourt P."/>
            <person name="Rieseberg L.H."/>
            <person name="Langlade N.B."/>
        </authorList>
    </citation>
    <scope>NUCLEOTIDE SEQUENCE</scope>
    <source>
        <tissue evidence="1">Leaves</tissue>
    </source>
</reference>
<dbReference type="Proteomes" id="UP000215914">
    <property type="component" value="Unassembled WGS sequence"/>
</dbReference>
<gene>
    <name evidence="1" type="ORF">HanXRQr2_Chr11g0473161</name>
</gene>
<evidence type="ECO:0000313" key="2">
    <source>
        <dbReference type="Proteomes" id="UP000215914"/>
    </source>
</evidence>
<proteinExistence type="predicted"/>
<sequence>MSVHHSIDNTALSASVKRQYCPSTEKSYDFRKVWPGFSFQIFHHCLHLASSLQLLSSIFLLL</sequence>
<comment type="caution">
    <text evidence="1">The sequence shown here is derived from an EMBL/GenBank/DDBJ whole genome shotgun (WGS) entry which is preliminary data.</text>
</comment>
<organism evidence="1 2">
    <name type="scientific">Helianthus annuus</name>
    <name type="common">Common sunflower</name>
    <dbReference type="NCBI Taxonomy" id="4232"/>
    <lineage>
        <taxon>Eukaryota</taxon>
        <taxon>Viridiplantae</taxon>
        <taxon>Streptophyta</taxon>
        <taxon>Embryophyta</taxon>
        <taxon>Tracheophyta</taxon>
        <taxon>Spermatophyta</taxon>
        <taxon>Magnoliopsida</taxon>
        <taxon>eudicotyledons</taxon>
        <taxon>Gunneridae</taxon>
        <taxon>Pentapetalae</taxon>
        <taxon>asterids</taxon>
        <taxon>campanulids</taxon>
        <taxon>Asterales</taxon>
        <taxon>Asteraceae</taxon>
        <taxon>Asteroideae</taxon>
        <taxon>Heliantheae alliance</taxon>
        <taxon>Heliantheae</taxon>
        <taxon>Helianthus</taxon>
    </lineage>
</organism>
<keyword evidence="2" id="KW-1185">Reference proteome</keyword>
<dbReference type="AlphaFoldDB" id="A0A9K3HLK9"/>